<dbReference type="STRING" id="394096.DB31_6079"/>
<evidence type="ECO:0000256" key="1">
    <source>
        <dbReference type="ARBA" id="ARBA00022679"/>
    </source>
</evidence>
<dbReference type="Gene3D" id="1.10.510.10">
    <property type="entry name" value="Transferase(Phosphotransferase) domain 1"/>
    <property type="match status" value="1"/>
</dbReference>
<feature type="domain" description="Protein kinase" evidence="6">
    <location>
        <begin position="1"/>
        <end position="263"/>
    </location>
</feature>
<keyword evidence="8" id="KW-1185">Reference proteome</keyword>
<name>A0A085VWJ3_9BACT</name>
<dbReference type="InterPro" id="IPR011009">
    <property type="entry name" value="Kinase-like_dom_sf"/>
</dbReference>
<dbReference type="Gene3D" id="3.30.200.20">
    <property type="entry name" value="Phosphorylase Kinase, domain 1"/>
    <property type="match status" value="1"/>
</dbReference>
<evidence type="ECO:0000259" key="6">
    <source>
        <dbReference type="PROSITE" id="PS50011"/>
    </source>
</evidence>
<dbReference type="Proteomes" id="UP000028725">
    <property type="component" value="Unassembled WGS sequence"/>
</dbReference>
<proteinExistence type="predicted"/>
<dbReference type="PATRIC" id="fig|394096.3.peg.8796"/>
<protein>
    <submittedName>
        <fullName evidence="7">Serine/threonine protein kinase</fullName>
    </submittedName>
</protein>
<dbReference type="GO" id="GO:0004674">
    <property type="term" value="F:protein serine/threonine kinase activity"/>
    <property type="evidence" value="ECO:0007669"/>
    <property type="project" value="UniProtKB-KW"/>
</dbReference>
<dbReference type="AlphaFoldDB" id="A0A085VWJ3"/>
<dbReference type="PROSITE" id="PS00107">
    <property type="entry name" value="PROTEIN_KINASE_ATP"/>
    <property type="match status" value="1"/>
</dbReference>
<comment type="caution">
    <text evidence="7">The sequence shown here is derived from an EMBL/GenBank/DDBJ whole genome shotgun (WGS) entry which is preliminary data.</text>
</comment>
<dbReference type="GO" id="GO:0005524">
    <property type="term" value="F:ATP binding"/>
    <property type="evidence" value="ECO:0007669"/>
    <property type="project" value="UniProtKB-UniRule"/>
</dbReference>
<evidence type="ECO:0000256" key="2">
    <source>
        <dbReference type="ARBA" id="ARBA00022741"/>
    </source>
</evidence>
<organism evidence="7 8">
    <name type="scientific">Hyalangium minutum</name>
    <dbReference type="NCBI Taxonomy" id="394096"/>
    <lineage>
        <taxon>Bacteria</taxon>
        <taxon>Pseudomonadati</taxon>
        <taxon>Myxococcota</taxon>
        <taxon>Myxococcia</taxon>
        <taxon>Myxococcales</taxon>
        <taxon>Cystobacterineae</taxon>
        <taxon>Archangiaceae</taxon>
        <taxon>Hyalangium</taxon>
    </lineage>
</organism>
<keyword evidence="1" id="KW-0808">Transferase</keyword>
<keyword evidence="2 5" id="KW-0547">Nucleotide-binding</keyword>
<dbReference type="PANTHER" id="PTHR43289">
    <property type="entry name" value="MITOGEN-ACTIVATED PROTEIN KINASE KINASE KINASE 20-RELATED"/>
    <property type="match status" value="1"/>
</dbReference>
<dbReference type="InterPro" id="IPR017441">
    <property type="entry name" value="Protein_kinase_ATP_BS"/>
</dbReference>
<feature type="binding site" evidence="5">
    <location>
        <position position="25"/>
    </location>
    <ligand>
        <name>ATP</name>
        <dbReference type="ChEBI" id="CHEBI:30616"/>
    </ligand>
</feature>
<keyword evidence="4 5" id="KW-0067">ATP-binding</keyword>
<gene>
    <name evidence="7" type="ORF">DB31_6079</name>
</gene>
<dbReference type="InterPro" id="IPR000719">
    <property type="entry name" value="Prot_kinase_dom"/>
</dbReference>
<evidence type="ECO:0000313" key="7">
    <source>
        <dbReference type="EMBL" id="KFE59806.1"/>
    </source>
</evidence>
<sequence>MVGLGGHGAVFEAEHRILGRRAAVKVLHSHLTDKGEMLQRFVREAQVINKIRHPNIVDIHDFGVLPDGSPYYVMELLPARTLTHLLLERGRFTPARALEFLEPVCAALEAAHEKGVVHRDLKASNVAVVSDGEPPQVKLLDFGIAKIIHPEPGQPGLTTDGQRLGTTHAMSPEQIRGGTIGPYTDIYALGVLLYRMLTGHYPFQSENRLEVERMHLEVPPPRPSALVPVSPAVDAVVLRCLEKEASRRFQTVTALIAALRDAVAPGAAIQNPTGSRSARAFVLHAEAVISEGAEDDAAYSTVSDVLDALEQELRDTGFILAEQTGMTLLGVRLLDESPEVEPSALLAVARELHQHAQTRVAESRVNVHVCVHVGQVEAHGDADGIEITGGPLADTAGWVLRDASGFSLTHDARRTCSG</sequence>
<dbReference type="PROSITE" id="PS50011">
    <property type="entry name" value="PROTEIN_KINASE_DOM"/>
    <property type="match status" value="1"/>
</dbReference>
<keyword evidence="7" id="KW-0723">Serine/threonine-protein kinase</keyword>
<accession>A0A085VWJ3</accession>
<evidence type="ECO:0000256" key="4">
    <source>
        <dbReference type="ARBA" id="ARBA00022840"/>
    </source>
</evidence>
<evidence type="ECO:0000256" key="3">
    <source>
        <dbReference type="ARBA" id="ARBA00022777"/>
    </source>
</evidence>
<dbReference type="EMBL" id="JMCB01000032">
    <property type="protein sequence ID" value="KFE59806.1"/>
    <property type="molecule type" value="Genomic_DNA"/>
</dbReference>
<dbReference type="SMART" id="SM00220">
    <property type="entry name" value="S_TKc"/>
    <property type="match status" value="1"/>
</dbReference>
<evidence type="ECO:0000313" key="8">
    <source>
        <dbReference type="Proteomes" id="UP000028725"/>
    </source>
</evidence>
<reference evidence="7 8" key="1">
    <citation type="submission" date="2014-04" db="EMBL/GenBank/DDBJ databases">
        <title>Genome assembly of Hyalangium minutum DSM 14724.</title>
        <authorList>
            <person name="Sharma G."/>
            <person name="Subramanian S."/>
        </authorList>
    </citation>
    <scope>NUCLEOTIDE SEQUENCE [LARGE SCALE GENOMIC DNA]</scope>
    <source>
        <strain evidence="7 8">DSM 14724</strain>
    </source>
</reference>
<keyword evidence="3 7" id="KW-0418">Kinase</keyword>
<dbReference type="PANTHER" id="PTHR43289:SF6">
    <property type="entry name" value="SERINE_THREONINE-PROTEIN KINASE NEKL-3"/>
    <property type="match status" value="1"/>
</dbReference>
<dbReference type="CDD" id="cd14014">
    <property type="entry name" value="STKc_PknB_like"/>
    <property type="match status" value="1"/>
</dbReference>
<dbReference type="Pfam" id="PF00069">
    <property type="entry name" value="Pkinase"/>
    <property type="match status" value="1"/>
</dbReference>
<dbReference type="SUPFAM" id="SSF56112">
    <property type="entry name" value="Protein kinase-like (PK-like)"/>
    <property type="match status" value="1"/>
</dbReference>
<evidence type="ECO:0000256" key="5">
    <source>
        <dbReference type="PROSITE-ProRule" id="PRU10141"/>
    </source>
</evidence>